<keyword evidence="2" id="KW-1185">Reference proteome</keyword>
<accession>A0A1H7SL55</accession>
<proteinExistence type="predicted"/>
<protein>
    <recommendedName>
        <fullName evidence="3">Lipocalin-like domain-containing protein</fullName>
    </recommendedName>
</protein>
<evidence type="ECO:0000313" key="1">
    <source>
        <dbReference type="EMBL" id="SEL73198.1"/>
    </source>
</evidence>
<dbReference type="PROSITE" id="PS51257">
    <property type="entry name" value="PROKAR_LIPOPROTEIN"/>
    <property type="match status" value="1"/>
</dbReference>
<evidence type="ECO:0000313" key="2">
    <source>
        <dbReference type="Proteomes" id="UP000198984"/>
    </source>
</evidence>
<name>A0A1H7SL55_9BACT</name>
<dbReference type="OrthoDB" id="663835at2"/>
<dbReference type="AlphaFoldDB" id="A0A1H7SL55"/>
<evidence type="ECO:0008006" key="3">
    <source>
        <dbReference type="Google" id="ProtNLM"/>
    </source>
</evidence>
<reference evidence="1 2" key="1">
    <citation type="submission" date="2016-10" db="EMBL/GenBank/DDBJ databases">
        <authorList>
            <person name="de Groot N.N."/>
        </authorList>
    </citation>
    <scope>NUCLEOTIDE SEQUENCE [LARGE SCALE GENOMIC DNA]</scope>
    <source>
        <strain evidence="1 2">DSM 21039</strain>
    </source>
</reference>
<dbReference type="EMBL" id="FOBB01000002">
    <property type="protein sequence ID" value="SEL73198.1"/>
    <property type="molecule type" value="Genomic_DNA"/>
</dbReference>
<gene>
    <name evidence="1" type="ORF">SAMN04488505_102969</name>
</gene>
<sequence>MRKVLLIMILGLCACKKEDNTTPQKSFYGKWFYTAAIHKQYTVSQGDTVYSRIDTLQYNGADYINFTQDRVALRYTAATKRLDSLLFEEVTPVFFHLDSLLCEATGISDSALQYNSLDFQYNETPLVQISQTYYWLKK</sequence>
<dbReference type="RefSeq" id="WP_089911181.1">
    <property type="nucleotide sequence ID" value="NZ_FOBB01000002.1"/>
</dbReference>
<organism evidence="1 2">
    <name type="scientific">Chitinophaga rupis</name>
    <dbReference type="NCBI Taxonomy" id="573321"/>
    <lineage>
        <taxon>Bacteria</taxon>
        <taxon>Pseudomonadati</taxon>
        <taxon>Bacteroidota</taxon>
        <taxon>Chitinophagia</taxon>
        <taxon>Chitinophagales</taxon>
        <taxon>Chitinophagaceae</taxon>
        <taxon>Chitinophaga</taxon>
    </lineage>
</organism>
<dbReference type="Proteomes" id="UP000198984">
    <property type="component" value="Unassembled WGS sequence"/>
</dbReference>